<accession>A0A3S0IRE0</accession>
<protein>
    <recommendedName>
        <fullName evidence="5">SH3 domain-containing protein</fullName>
    </recommendedName>
</protein>
<comment type="caution">
    <text evidence="3">The sequence shown here is derived from an EMBL/GenBank/DDBJ whole genome shotgun (WGS) entry which is preliminary data.</text>
</comment>
<reference evidence="3 4" key="1">
    <citation type="submission" date="2018-12" db="EMBL/GenBank/DDBJ databases">
        <authorList>
            <person name="Yu L."/>
        </authorList>
    </citation>
    <scope>NUCLEOTIDE SEQUENCE [LARGE SCALE GENOMIC DNA]</scope>
    <source>
        <strain evidence="3 4">HAW-EB5</strain>
    </source>
</reference>
<sequence>MMKQFLAARKAMRLWLIMPLFAVASPCLGQDKAEQENASLVRDTELKRKPFSDAPTITTLPQALDILVLSRQSSWLQIRAEDYTGWVKMFSVRFTGYAAQTSDSFAGTKELFNLITTGSSGSTVTTASRGLDENKFSDPAPNPDAFAVMQSLTTSKTEAHSFAKEQNLREQQQDYLQVSTPGSGDKS</sequence>
<feature type="compositionally biased region" description="Polar residues" evidence="1">
    <location>
        <begin position="173"/>
        <end position="187"/>
    </location>
</feature>
<feature type="signal peptide" evidence="2">
    <location>
        <begin position="1"/>
        <end position="24"/>
    </location>
</feature>
<organism evidence="3 4">
    <name type="scientific">Shewanella atlantica</name>
    <dbReference type="NCBI Taxonomy" id="271099"/>
    <lineage>
        <taxon>Bacteria</taxon>
        <taxon>Pseudomonadati</taxon>
        <taxon>Pseudomonadota</taxon>
        <taxon>Gammaproteobacteria</taxon>
        <taxon>Alteromonadales</taxon>
        <taxon>Shewanellaceae</taxon>
        <taxon>Shewanella</taxon>
    </lineage>
</organism>
<evidence type="ECO:0000313" key="3">
    <source>
        <dbReference type="EMBL" id="RTR29763.1"/>
    </source>
</evidence>
<keyword evidence="4" id="KW-1185">Reference proteome</keyword>
<evidence type="ECO:0000256" key="1">
    <source>
        <dbReference type="SAM" id="MobiDB-lite"/>
    </source>
</evidence>
<proteinExistence type="predicted"/>
<keyword evidence="2" id="KW-0732">Signal</keyword>
<dbReference type="OrthoDB" id="8821343at2"/>
<gene>
    <name evidence="3" type="ORF">EKG39_16990</name>
</gene>
<dbReference type="AlphaFoldDB" id="A0A3S0IRE0"/>
<name>A0A3S0IRE0_9GAMM</name>
<evidence type="ECO:0000256" key="2">
    <source>
        <dbReference type="SAM" id="SignalP"/>
    </source>
</evidence>
<evidence type="ECO:0008006" key="5">
    <source>
        <dbReference type="Google" id="ProtNLM"/>
    </source>
</evidence>
<dbReference type="Proteomes" id="UP000282060">
    <property type="component" value="Unassembled WGS sequence"/>
</dbReference>
<dbReference type="EMBL" id="RXNV01000009">
    <property type="protein sequence ID" value="RTR29763.1"/>
    <property type="molecule type" value="Genomic_DNA"/>
</dbReference>
<feature type="chain" id="PRO_5018661845" description="SH3 domain-containing protein" evidence="2">
    <location>
        <begin position="25"/>
        <end position="187"/>
    </location>
</feature>
<feature type="region of interest" description="Disordered" evidence="1">
    <location>
        <begin position="168"/>
        <end position="187"/>
    </location>
</feature>
<evidence type="ECO:0000313" key="4">
    <source>
        <dbReference type="Proteomes" id="UP000282060"/>
    </source>
</evidence>